<keyword evidence="7 9" id="KW-0663">Pyridoxal phosphate</keyword>
<evidence type="ECO:0000259" key="10">
    <source>
        <dbReference type="Pfam" id="PF00155"/>
    </source>
</evidence>
<feature type="domain" description="Aminotransferase class I/classII large" evidence="10">
    <location>
        <begin position="26"/>
        <end position="343"/>
    </location>
</feature>
<dbReference type="EC" id="2.6.1.9" evidence="9"/>
<organism evidence="11 12">
    <name type="scientific">Bradyrhizobium brasilense</name>
    <dbReference type="NCBI Taxonomy" id="1419277"/>
    <lineage>
        <taxon>Bacteria</taxon>
        <taxon>Pseudomonadati</taxon>
        <taxon>Pseudomonadota</taxon>
        <taxon>Alphaproteobacteria</taxon>
        <taxon>Hyphomicrobiales</taxon>
        <taxon>Nitrobacteraceae</taxon>
        <taxon>Bradyrhizobium</taxon>
    </lineage>
</organism>
<dbReference type="InterPro" id="IPR005861">
    <property type="entry name" value="HisP_aminotrans"/>
</dbReference>
<dbReference type="HAMAP" id="MF_01023">
    <property type="entry name" value="HisC_aminotrans_2"/>
    <property type="match status" value="1"/>
</dbReference>
<dbReference type="InterPro" id="IPR050106">
    <property type="entry name" value="HistidinolP_aminotransfase"/>
</dbReference>
<proteinExistence type="inferred from homology"/>
<dbReference type="Gene3D" id="3.40.640.10">
    <property type="entry name" value="Type I PLP-dependent aspartate aminotransferase-like (Major domain)"/>
    <property type="match status" value="1"/>
</dbReference>
<dbReference type="PROSITE" id="PS00599">
    <property type="entry name" value="AA_TRANSFER_CLASS_2"/>
    <property type="match status" value="1"/>
</dbReference>
<gene>
    <name evidence="9" type="primary">hisC</name>
    <name evidence="11" type="ORF">SAMN05216337_106837</name>
</gene>
<name>A0A1G7N6P7_9BRAD</name>
<reference evidence="11 12" key="1">
    <citation type="submission" date="2016-10" db="EMBL/GenBank/DDBJ databases">
        <authorList>
            <person name="de Groot N.N."/>
        </authorList>
    </citation>
    <scope>NUCLEOTIDE SEQUENCE [LARGE SCALE GENOMIC DNA]</scope>
    <source>
        <strain evidence="11 12">R5</strain>
    </source>
</reference>
<dbReference type="InterPro" id="IPR004839">
    <property type="entry name" value="Aminotransferase_I/II_large"/>
</dbReference>
<dbReference type="UniPathway" id="UPA00031">
    <property type="reaction ID" value="UER00012"/>
</dbReference>
<keyword evidence="5 9" id="KW-0032">Aminotransferase</keyword>
<accession>A0A1G7N6P7</accession>
<protein>
    <recommendedName>
        <fullName evidence="9">Histidinol-phosphate aminotransferase</fullName>
        <ecNumber evidence="9">2.6.1.9</ecNumber>
    </recommendedName>
    <alternativeName>
        <fullName evidence="9">Imidazole acetol-phosphate transaminase</fullName>
    </alternativeName>
</protein>
<keyword evidence="9" id="KW-0028">Amino-acid biosynthesis</keyword>
<evidence type="ECO:0000313" key="11">
    <source>
        <dbReference type="EMBL" id="SDF69626.1"/>
    </source>
</evidence>
<evidence type="ECO:0000313" key="12">
    <source>
        <dbReference type="Proteomes" id="UP000199245"/>
    </source>
</evidence>
<dbReference type="InterPro" id="IPR015422">
    <property type="entry name" value="PyrdxlP-dep_Trfase_small"/>
</dbReference>
<dbReference type="GO" id="GO:0000105">
    <property type="term" value="P:L-histidine biosynthetic process"/>
    <property type="evidence" value="ECO:0007669"/>
    <property type="project" value="UniProtKB-UniRule"/>
</dbReference>
<dbReference type="Pfam" id="PF00155">
    <property type="entry name" value="Aminotran_1_2"/>
    <property type="match status" value="1"/>
</dbReference>
<comment type="catalytic activity">
    <reaction evidence="8 9">
        <text>L-histidinol phosphate + 2-oxoglutarate = 3-(imidazol-4-yl)-2-oxopropyl phosphate + L-glutamate</text>
        <dbReference type="Rhea" id="RHEA:23744"/>
        <dbReference type="ChEBI" id="CHEBI:16810"/>
        <dbReference type="ChEBI" id="CHEBI:29985"/>
        <dbReference type="ChEBI" id="CHEBI:57766"/>
        <dbReference type="ChEBI" id="CHEBI:57980"/>
        <dbReference type="EC" id="2.6.1.9"/>
    </reaction>
</comment>
<evidence type="ECO:0000256" key="3">
    <source>
        <dbReference type="ARBA" id="ARBA00007970"/>
    </source>
</evidence>
<comment type="cofactor">
    <cofactor evidence="1 9">
        <name>pyridoxal 5'-phosphate</name>
        <dbReference type="ChEBI" id="CHEBI:597326"/>
    </cofactor>
</comment>
<dbReference type="NCBIfam" id="TIGR01141">
    <property type="entry name" value="hisC"/>
    <property type="match status" value="1"/>
</dbReference>
<dbReference type="CDD" id="cd00609">
    <property type="entry name" value="AAT_like"/>
    <property type="match status" value="1"/>
</dbReference>
<evidence type="ECO:0000256" key="8">
    <source>
        <dbReference type="ARBA" id="ARBA00047481"/>
    </source>
</evidence>
<dbReference type="AlphaFoldDB" id="A0A1G7N6P7"/>
<dbReference type="InterPro" id="IPR001917">
    <property type="entry name" value="Aminotrans_II_pyridoxalP_BS"/>
</dbReference>
<evidence type="ECO:0000256" key="1">
    <source>
        <dbReference type="ARBA" id="ARBA00001933"/>
    </source>
</evidence>
<dbReference type="GO" id="GO:0030170">
    <property type="term" value="F:pyridoxal phosphate binding"/>
    <property type="evidence" value="ECO:0007669"/>
    <property type="project" value="InterPro"/>
</dbReference>
<keyword evidence="9" id="KW-0368">Histidine biosynthesis</keyword>
<dbReference type="Proteomes" id="UP000199245">
    <property type="component" value="Unassembled WGS sequence"/>
</dbReference>
<evidence type="ECO:0000256" key="4">
    <source>
        <dbReference type="ARBA" id="ARBA00011738"/>
    </source>
</evidence>
<evidence type="ECO:0000256" key="5">
    <source>
        <dbReference type="ARBA" id="ARBA00022576"/>
    </source>
</evidence>
<evidence type="ECO:0000256" key="9">
    <source>
        <dbReference type="HAMAP-Rule" id="MF_01023"/>
    </source>
</evidence>
<keyword evidence="6 9" id="KW-0808">Transferase</keyword>
<dbReference type="GO" id="GO:0004400">
    <property type="term" value="F:histidinol-phosphate transaminase activity"/>
    <property type="evidence" value="ECO:0007669"/>
    <property type="project" value="UniProtKB-UniRule"/>
</dbReference>
<dbReference type="Gene3D" id="3.90.1150.10">
    <property type="entry name" value="Aspartate Aminotransferase, domain 1"/>
    <property type="match status" value="1"/>
</dbReference>
<comment type="pathway">
    <text evidence="2 9">Amino-acid biosynthesis; L-histidine biosynthesis; L-histidine from 5-phospho-alpha-D-ribose 1-diphosphate: step 7/9.</text>
</comment>
<sequence>MSRFWSSVVHNLSPYVPGEQPKIDGLIKLNTNENPYPPSPRAVAAITATTDRLRLYPDPRATALREAIARRYGVTADEVFVGNGSDEVLAHAFPALLKHDAPLLFPDITYSFYPVYCRLYGVSYETVPLDAAMRVKLADYRRPGSAILLCNPNAPTGTALPRSAIEALLAEHPDRLVVVDEAYVDFGAESAVPLVARHDNLLVIQTLSKSRALAGLRVGFAIGQRPLIEALERVKDSFNSYPLDCFAIAGAVAAIEDEAWFEETRQRIIRSREALVRSLIELGFEVLPSQANFVFARHPSHRGADLAARLRERGVLVRHFQKPRIEDFLRITVGTDDKCGRLIGMLRGMV</sequence>
<feature type="modified residue" description="N6-(pyridoxal phosphate)lysine" evidence="9">
    <location>
        <position position="209"/>
    </location>
</feature>
<dbReference type="SUPFAM" id="SSF53383">
    <property type="entry name" value="PLP-dependent transferases"/>
    <property type="match status" value="1"/>
</dbReference>
<dbReference type="PANTHER" id="PTHR43643:SF3">
    <property type="entry name" value="HISTIDINOL-PHOSPHATE AMINOTRANSFERASE"/>
    <property type="match status" value="1"/>
</dbReference>
<dbReference type="InterPro" id="IPR015421">
    <property type="entry name" value="PyrdxlP-dep_Trfase_major"/>
</dbReference>
<comment type="subunit">
    <text evidence="4 9">Homodimer.</text>
</comment>
<evidence type="ECO:0000256" key="2">
    <source>
        <dbReference type="ARBA" id="ARBA00005011"/>
    </source>
</evidence>
<dbReference type="InterPro" id="IPR015424">
    <property type="entry name" value="PyrdxlP-dep_Trfase"/>
</dbReference>
<evidence type="ECO:0000256" key="7">
    <source>
        <dbReference type="ARBA" id="ARBA00022898"/>
    </source>
</evidence>
<dbReference type="RefSeq" id="WP_092090098.1">
    <property type="nucleotide sequence ID" value="NZ_FMZW01000068.1"/>
</dbReference>
<dbReference type="PANTHER" id="PTHR43643">
    <property type="entry name" value="HISTIDINOL-PHOSPHATE AMINOTRANSFERASE 2"/>
    <property type="match status" value="1"/>
</dbReference>
<evidence type="ECO:0000256" key="6">
    <source>
        <dbReference type="ARBA" id="ARBA00022679"/>
    </source>
</evidence>
<comment type="similarity">
    <text evidence="3 9">Belongs to the class-II pyridoxal-phosphate-dependent aminotransferase family. Histidinol-phosphate aminotransferase subfamily.</text>
</comment>
<dbReference type="EMBL" id="FMZW01000068">
    <property type="protein sequence ID" value="SDF69626.1"/>
    <property type="molecule type" value="Genomic_DNA"/>
</dbReference>